<dbReference type="RefSeq" id="WP_091829335.1">
    <property type="nucleotide sequence ID" value="NZ_FOAN01000001.1"/>
</dbReference>
<dbReference type="InterPro" id="IPR017740">
    <property type="entry name" value="TssA-like"/>
</dbReference>
<protein>
    <submittedName>
        <fullName evidence="3">Type VI secretion-associated protein, ImpA family</fullName>
    </submittedName>
</protein>
<evidence type="ECO:0000313" key="4">
    <source>
        <dbReference type="Proteomes" id="UP000199664"/>
    </source>
</evidence>
<feature type="region of interest" description="Disordered" evidence="1">
    <location>
        <begin position="355"/>
        <end position="441"/>
    </location>
</feature>
<evidence type="ECO:0000256" key="1">
    <source>
        <dbReference type="SAM" id="MobiDB-lite"/>
    </source>
</evidence>
<feature type="compositionally biased region" description="Acidic residues" evidence="1">
    <location>
        <begin position="420"/>
        <end position="432"/>
    </location>
</feature>
<organism evidence="3 4">
    <name type="scientific">Bosea lupini</name>
    <dbReference type="NCBI Taxonomy" id="1036779"/>
    <lineage>
        <taxon>Bacteria</taxon>
        <taxon>Pseudomonadati</taxon>
        <taxon>Pseudomonadota</taxon>
        <taxon>Alphaproteobacteria</taxon>
        <taxon>Hyphomicrobiales</taxon>
        <taxon>Boseaceae</taxon>
        <taxon>Bosea</taxon>
    </lineage>
</organism>
<accession>A0A1H7GRD9</accession>
<dbReference type="EMBL" id="FOAN01000001">
    <property type="protein sequence ID" value="SEK40609.1"/>
    <property type="molecule type" value="Genomic_DNA"/>
</dbReference>
<evidence type="ECO:0000313" key="3">
    <source>
        <dbReference type="EMBL" id="SEK40609.1"/>
    </source>
</evidence>
<dbReference type="OrthoDB" id="9771118at2"/>
<name>A0A1H7GRD9_9HYPH</name>
<dbReference type="PANTHER" id="PTHR37951">
    <property type="entry name" value="CYTOPLASMIC PROTEIN-RELATED"/>
    <property type="match status" value="1"/>
</dbReference>
<feature type="compositionally biased region" description="Gly residues" evidence="1">
    <location>
        <begin position="361"/>
        <end position="370"/>
    </location>
</feature>
<feature type="domain" description="ImpA N-terminal" evidence="2">
    <location>
        <begin position="11"/>
        <end position="137"/>
    </location>
</feature>
<keyword evidence="4" id="KW-1185">Reference proteome</keyword>
<gene>
    <name evidence="3" type="ORF">SAMN04515666_101439</name>
</gene>
<dbReference type="InterPro" id="IPR010657">
    <property type="entry name" value="ImpA_N"/>
</dbReference>
<dbReference type="STRING" id="1036779.SAMN04515666_101439"/>
<dbReference type="PANTHER" id="PTHR37951:SF1">
    <property type="entry name" value="TYPE VI SECRETION SYSTEM COMPONENT TSSA1"/>
    <property type="match status" value="1"/>
</dbReference>
<dbReference type="AlphaFoldDB" id="A0A1H7GRD9"/>
<dbReference type="Pfam" id="PF06812">
    <property type="entry name" value="ImpA_N"/>
    <property type="match status" value="1"/>
</dbReference>
<dbReference type="Proteomes" id="UP000199664">
    <property type="component" value="Unassembled WGS sequence"/>
</dbReference>
<reference evidence="4" key="1">
    <citation type="submission" date="2016-10" db="EMBL/GenBank/DDBJ databases">
        <authorList>
            <person name="Varghese N."/>
            <person name="Submissions S."/>
        </authorList>
    </citation>
    <scope>NUCLEOTIDE SEQUENCE [LARGE SCALE GENOMIC DNA]</scope>
    <source>
        <strain evidence="4">LMG 26383,CCUG 61248,R- 45681</strain>
    </source>
</reference>
<feature type="compositionally biased region" description="Acidic residues" evidence="1">
    <location>
        <begin position="371"/>
        <end position="413"/>
    </location>
</feature>
<proteinExistence type="predicted"/>
<evidence type="ECO:0000259" key="2">
    <source>
        <dbReference type="Pfam" id="PF06812"/>
    </source>
</evidence>
<sequence>MAALNFADLAKPVSADDPCGPDPDADPDVMNVMARLEVALPTSYFRRDDEGRQIPFDRSTIDFPVAFGDLGKVLKLSRDLRGFVLAGKLCLLNRDIAGFAASLGLIVSYLGDYWEEVYPRAEDGDFIMREVALQGLDENATVALPLQHAPLFLSKRLGPVMFRSQLVASGELRPGEDEKHPDAGGINAALKEVELSDLTAMLGHVTAIRDAQLRLRAIWSEKLGTDQAVTFPRLAGLVGQIIAFLEAAIERKAPGGQGAAGAEVPAAVSGAATGTIMVAALPPGVCASVDEAQAALAGCLAYFRRVEPSSPAVLLIGQAQRLIGKSLIEVIQIMFPEHVDKAMLEIGDDTKYQLPLERLGGDGSGGGYGDDSGEDDGYASDGDEESSSYDDEENSSDDEETDAGDGADEEADDEGKQGADEETESEQPEEAEVEPKASAATMAAPVAAITIASRAEAIARMKAVAGFYRHAEPSNPVPLLMDKACALAQQDFLSLLGDILPEVGIRQSSGE</sequence>